<dbReference type="OrthoDB" id="250246at2"/>
<dbReference type="PANTHER" id="PTHR43586:SF15">
    <property type="entry name" value="BLR3095 PROTEIN"/>
    <property type="match status" value="1"/>
</dbReference>
<evidence type="ECO:0000259" key="1">
    <source>
        <dbReference type="Pfam" id="PF00266"/>
    </source>
</evidence>
<dbReference type="PANTHER" id="PTHR43586">
    <property type="entry name" value="CYSTEINE DESULFURASE"/>
    <property type="match status" value="1"/>
</dbReference>
<dbReference type="EMBL" id="CP036402">
    <property type="protein sequence ID" value="QBI20507.1"/>
    <property type="molecule type" value="Genomic_DNA"/>
</dbReference>
<dbReference type="InterPro" id="IPR000192">
    <property type="entry name" value="Aminotrans_V_dom"/>
</dbReference>
<reference evidence="2 3" key="1">
    <citation type="submission" date="2019-01" db="EMBL/GenBank/DDBJ databases">
        <title>Egibacter rhizosphaerae EGI 80759T.</title>
        <authorList>
            <person name="Chen D.-D."/>
            <person name="Tian Y."/>
            <person name="Jiao J.-Y."/>
            <person name="Zhang X.-T."/>
            <person name="Zhang Y.-G."/>
            <person name="Zhang Y."/>
            <person name="Xiao M."/>
            <person name="Shu W.-S."/>
            <person name="Li W.-J."/>
        </authorList>
    </citation>
    <scope>NUCLEOTIDE SEQUENCE [LARGE SCALE GENOMIC DNA]</scope>
    <source>
        <strain evidence="2 3">EGI 80759</strain>
    </source>
</reference>
<dbReference type="Gene3D" id="3.90.1150.10">
    <property type="entry name" value="Aspartate Aminotransferase, domain 1"/>
    <property type="match status" value="1"/>
</dbReference>
<evidence type="ECO:0000313" key="3">
    <source>
        <dbReference type="Proteomes" id="UP000291469"/>
    </source>
</evidence>
<dbReference type="InterPro" id="IPR015422">
    <property type="entry name" value="PyrdxlP-dep_Trfase_small"/>
</dbReference>
<dbReference type="Pfam" id="PF00266">
    <property type="entry name" value="Aminotran_5"/>
    <property type="match status" value="1"/>
</dbReference>
<keyword evidence="2" id="KW-0032">Aminotransferase</keyword>
<dbReference type="KEGG" id="erz:ER308_13660"/>
<dbReference type="InterPro" id="IPR015421">
    <property type="entry name" value="PyrdxlP-dep_Trfase_major"/>
</dbReference>
<keyword evidence="2" id="KW-0808">Transferase</keyword>
<sequence length="399" mass="43006">MSRGAARGSPATARAEFPATRQWTYLDVASRAPMPDRVAAELGDYIATYQAEGVPKGEWLDRVERVRARTARLLHADPQEVAFTKSTSDGINQLAHALGLGPGDNVVVCPEIEHANNLYPWLHLRDRGLEVRMVEAVGGELSLDRVAAAVDARTRVLALSSVSFVTGARADLDACGTLCRDRDVFLLVDGVQELGALPMDPRAAGVDGLVAATQKMLLGAYGLGLMWCRSERIEQLRPPFLTRMGVDWGEGHEADLGLDYRLADGAARFEVGNPNFAGVFTLDAALSLLEEVGQPAIADHVLALARRLMDGLTDRGIEVVTPTRPTAHAGIVVFDHPRAEQLHAALEERGVKLALRRGALRASVHLFNAEEDVDTLLAHLDDLAHLSDPNAPTSPDAPL</sequence>
<protein>
    <submittedName>
        <fullName evidence="2">Aminotransferase class V-fold PLP-dependent enzyme</fullName>
    </submittedName>
</protein>
<organism evidence="2 3">
    <name type="scientific">Egibacter rhizosphaerae</name>
    <dbReference type="NCBI Taxonomy" id="1670831"/>
    <lineage>
        <taxon>Bacteria</taxon>
        <taxon>Bacillati</taxon>
        <taxon>Actinomycetota</taxon>
        <taxon>Nitriliruptoria</taxon>
        <taxon>Egibacterales</taxon>
        <taxon>Egibacteraceae</taxon>
        <taxon>Egibacter</taxon>
    </lineage>
</organism>
<dbReference type="GO" id="GO:0008483">
    <property type="term" value="F:transaminase activity"/>
    <property type="evidence" value="ECO:0007669"/>
    <property type="project" value="UniProtKB-KW"/>
</dbReference>
<dbReference type="Proteomes" id="UP000291469">
    <property type="component" value="Chromosome"/>
</dbReference>
<dbReference type="AlphaFoldDB" id="A0A411YH19"/>
<dbReference type="Gene3D" id="3.40.640.10">
    <property type="entry name" value="Type I PLP-dependent aspartate aminotransferase-like (Major domain)"/>
    <property type="match status" value="1"/>
</dbReference>
<evidence type="ECO:0000313" key="2">
    <source>
        <dbReference type="EMBL" id="QBI20507.1"/>
    </source>
</evidence>
<feature type="domain" description="Aminotransferase class V" evidence="1">
    <location>
        <begin position="24"/>
        <end position="376"/>
    </location>
</feature>
<proteinExistence type="predicted"/>
<dbReference type="RefSeq" id="WP_131155503.1">
    <property type="nucleotide sequence ID" value="NZ_CP036402.1"/>
</dbReference>
<dbReference type="InterPro" id="IPR015424">
    <property type="entry name" value="PyrdxlP-dep_Trfase"/>
</dbReference>
<name>A0A411YH19_9ACTN</name>
<dbReference type="SUPFAM" id="SSF53383">
    <property type="entry name" value="PLP-dependent transferases"/>
    <property type="match status" value="1"/>
</dbReference>
<gene>
    <name evidence="2" type="ORF">ER308_13660</name>
</gene>
<keyword evidence="3" id="KW-1185">Reference proteome</keyword>
<accession>A0A411YH19</accession>